<name>A0A1X7FKF3_9HYPH</name>
<evidence type="ECO:0000256" key="2">
    <source>
        <dbReference type="ARBA" id="ARBA00005417"/>
    </source>
</evidence>
<dbReference type="GO" id="GO:0016887">
    <property type="term" value="F:ATP hydrolysis activity"/>
    <property type="evidence" value="ECO:0007669"/>
    <property type="project" value="InterPro"/>
</dbReference>
<dbReference type="InterPro" id="IPR003593">
    <property type="entry name" value="AAA+_ATPase"/>
</dbReference>
<evidence type="ECO:0000259" key="8">
    <source>
        <dbReference type="PROSITE" id="PS50893"/>
    </source>
</evidence>
<dbReference type="SMART" id="SM00382">
    <property type="entry name" value="AAA"/>
    <property type="match status" value="1"/>
</dbReference>
<proteinExistence type="inferred from homology"/>
<dbReference type="EMBL" id="FXAF01000006">
    <property type="protein sequence ID" value="SMF53046.1"/>
    <property type="molecule type" value="Genomic_DNA"/>
</dbReference>
<sequence>MTGIGTPVLEVRNLSTHFMTRRGVLKAVDDVSFSVGRREIVGLVGESGSGKSITGFSILGLVDPPGRVVSGQILFNGEDLLKMPPKAMRTIRGKRIAMIFQDPMMTLNPVLSVGTQMIETVLAHDKVSRAEARTRSRDALGLVGIPSPEERLDAYPHQFSGGMRQRVAIAIALLHRPDLIIADEPTTALDVTIQSQILFEIKRLAAEFGMALIWISHDLGVVAALADRIMVMYAGKIVEAGHVDGVLREPRHPYTSGLLSAVPAAVPRGEPLRPIPGFAPSPLSRPSGCAFRDRCARATGICATEPMPSIAADREFRCFHPHLWSAA</sequence>
<dbReference type="RefSeq" id="WP_085423250.1">
    <property type="nucleotide sequence ID" value="NZ_FXAF01000006.1"/>
</dbReference>
<feature type="domain" description="ABC transporter" evidence="8">
    <location>
        <begin position="9"/>
        <end position="259"/>
    </location>
</feature>
<evidence type="ECO:0000313" key="9">
    <source>
        <dbReference type="EMBL" id="SMF53046.1"/>
    </source>
</evidence>
<dbReference type="InterPro" id="IPR017871">
    <property type="entry name" value="ABC_transporter-like_CS"/>
</dbReference>
<keyword evidence="4" id="KW-1003">Cell membrane</keyword>
<comment type="similarity">
    <text evidence="2">Belongs to the ABC transporter superfamily.</text>
</comment>
<protein>
    <submittedName>
        <fullName evidence="9">Peptide/nickel transport system ATP-binding protein</fullName>
    </submittedName>
</protein>
<reference evidence="10" key="1">
    <citation type="submission" date="2017-04" db="EMBL/GenBank/DDBJ databases">
        <authorList>
            <person name="Varghese N."/>
            <person name="Submissions S."/>
        </authorList>
    </citation>
    <scope>NUCLEOTIDE SEQUENCE [LARGE SCALE GENOMIC DNA]</scope>
    <source>
        <strain evidence="10">B4P</strain>
    </source>
</reference>
<dbReference type="Pfam" id="PF00005">
    <property type="entry name" value="ABC_tran"/>
    <property type="match status" value="1"/>
</dbReference>
<dbReference type="AlphaFoldDB" id="A0A1X7FKF3"/>
<dbReference type="PANTHER" id="PTHR43297:SF2">
    <property type="entry name" value="DIPEPTIDE TRANSPORT ATP-BINDING PROTEIN DPPD"/>
    <property type="match status" value="1"/>
</dbReference>
<keyword evidence="3" id="KW-0813">Transport</keyword>
<comment type="subcellular location">
    <subcellularLocation>
        <location evidence="1">Cell inner membrane</location>
        <topology evidence="1">Peripheral membrane protein</topology>
    </subcellularLocation>
</comment>
<dbReference type="Proteomes" id="UP000192903">
    <property type="component" value="Unassembled WGS sequence"/>
</dbReference>
<evidence type="ECO:0000256" key="3">
    <source>
        <dbReference type="ARBA" id="ARBA00022448"/>
    </source>
</evidence>
<evidence type="ECO:0000256" key="7">
    <source>
        <dbReference type="ARBA" id="ARBA00023136"/>
    </source>
</evidence>
<dbReference type="GO" id="GO:0005524">
    <property type="term" value="F:ATP binding"/>
    <property type="evidence" value="ECO:0007669"/>
    <property type="project" value="UniProtKB-KW"/>
</dbReference>
<dbReference type="InterPro" id="IPR050388">
    <property type="entry name" value="ABC_Ni/Peptide_Import"/>
</dbReference>
<evidence type="ECO:0000313" key="10">
    <source>
        <dbReference type="Proteomes" id="UP000192903"/>
    </source>
</evidence>
<accession>A0A1X7FKF3</accession>
<dbReference type="SUPFAM" id="SSF52540">
    <property type="entry name" value="P-loop containing nucleoside triphosphate hydrolases"/>
    <property type="match status" value="1"/>
</dbReference>
<dbReference type="PANTHER" id="PTHR43297">
    <property type="entry name" value="OLIGOPEPTIDE TRANSPORT ATP-BINDING PROTEIN APPD"/>
    <property type="match status" value="1"/>
</dbReference>
<evidence type="ECO:0000256" key="6">
    <source>
        <dbReference type="ARBA" id="ARBA00022840"/>
    </source>
</evidence>
<dbReference type="FunFam" id="3.40.50.300:FF:000016">
    <property type="entry name" value="Oligopeptide ABC transporter ATP-binding component"/>
    <property type="match status" value="1"/>
</dbReference>
<dbReference type="PROSITE" id="PS50893">
    <property type="entry name" value="ABC_TRANSPORTER_2"/>
    <property type="match status" value="1"/>
</dbReference>
<dbReference type="Pfam" id="PF08352">
    <property type="entry name" value="oligo_HPY"/>
    <property type="match status" value="1"/>
</dbReference>
<dbReference type="OrthoDB" id="9815712at2"/>
<dbReference type="InterPro" id="IPR027417">
    <property type="entry name" value="P-loop_NTPase"/>
</dbReference>
<dbReference type="GO" id="GO:0005886">
    <property type="term" value="C:plasma membrane"/>
    <property type="evidence" value="ECO:0007669"/>
    <property type="project" value="UniProtKB-SubCell"/>
</dbReference>
<dbReference type="STRING" id="464029.SAMN02982989_3169"/>
<dbReference type="GO" id="GO:0055085">
    <property type="term" value="P:transmembrane transport"/>
    <property type="evidence" value="ECO:0007669"/>
    <property type="project" value="UniProtKB-ARBA"/>
</dbReference>
<dbReference type="Gene3D" id="3.40.50.300">
    <property type="entry name" value="P-loop containing nucleotide triphosphate hydrolases"/>
    <property type="match status" value="1"/>
</dbReference>
<organism evidence="9 10">
    <name type="scientific">Xaviernesmea oryzae</name>
    <dbReference type="NCBI Taxonomy" id="464029"/>
    <lineage>
        <taxon>Bacteria</taxon>
        <taxon>Pseudomonadati</taxon>
        <taxon>Pseudomonadota</taxon>
        <taxon>Alphaproteobacteria</taxon>
        <taxon>Hyphomicrobiales</taxon>
        <taxon>Rhizobiaceae</taxon>
        <taxon>Rhizobium/Agrobacterium group</taxon>
        <taxon>Xaviernesmea</taxon>
    </lineage>
</organism>
<keyword evidence="7" id="KW-0472">Membrane</keyword>
<dbReference type="CDD" id="cd03257">
    <property type="entry name" value="ABC_NikE_OppD_transporters"/>
    <property type="match status" value="1"/>
</dbReference>
<dbReference type="InterPro" id="IPR013563">
    <property type="entry name" value="Oligopep_ABC_C"/>
</dbReference>
<keyword evidence="10" id="KW-1185">Reference proteome</keyword>
<dbReference type="NCBIfam" id="TIGR01727">
    <property type="entry name" value="oligo_HPY"/>
    <property type="match status" value="1"/>
</dbReference>
<evidence type="ECO:0000256" key="4">
    <source>
        <dbReference type="ARBA" id="ARBA00022475"/>
    </source>
</evidence>
<gene>
    <name evidence="9" type="ORF">SAMN02982989_3169</name>
</gene>
<dbReference type="InterPro" id="IPR003439">
    <property type="entry name" value="ABC_transporter-like_ATP-bd"/>
</dbReference>
<dbReference type="PROSITE" id="PS00211">
    <property type="entry name" value="ABC_TRANSPORTER_1"/>
    <property type="match status" value="1"/>
</dbReference>
<keyword evidence="6 9" id="KW-0067">ATP-binding</keyword>
<dbReference type="GO" id="GO:0015833">
    <property type="term" value="P:peptide transport"/>
    <property type="evidence" value="ECO:0007669"/>
    <property type="project" value="InterPro"/>
</dbReference>
<evidence type="ECO:0000256" key="1">
    <source>
        <dbReference type="ARBA" id="ARBA00004417"/>
    </source>
</evidence>
<keyword evidence="5" id="KW-0547">Nucleotide-binding</keyword>
<evidence type="ECO:0000256" key="5">
    <source>
        <dbReference type="ARBA" id="ARBA00022741"/>
    </source>
</evidence>